<proteinExistence type="predicted"/>
<sequence>MNKMDYSWILKISMFFETMVFNLAPAWVGKFKLEK</sequence>
<protein>
    <submittedName>
        <fullName evidence="2">Uncharacterized protein</fullName>
    </submittedName>
</protein>
<organism evidence="2">
    <name type="scientific">Arundo donax</name>
    <name type="common">Giant reed</name>
    <name type="synonym">Donax arundinaceus</name>
    <dbReference type="NCBI Taxonomy" id="35708"/>
    <lineage>
        <taxon>Eukaryota</taxon>
        <taxon>Viridiplantae</taxon>
        <taxon>Streptophyta</taxon>
        <taxon>Embryophyta</taxon>
        <taxon>Tracheophyta</taxon>
        <taxon>Spermatophyta</taxon>
        <taxon>Magnoliopsida</taxon>
        <taxon>Liliopsida</taxon>
        <taxon>Poales</taxon>
        <taxon>Poaceae</taxon>
        <taxon>PACMAD clade</taxon>
        <taxon>Arundinoideae</taxon>
        <taxon>Arundineae</taxon>
        <taxon>Arundo</taxon>
    </lineage>
</organism>
<reference evidence="2" key="1">
    <citation type="submission" date="2014-09" db="EMBL/GenBank/DDBJ databases">
        <authorList>
            <person name="Magalhaes I.L.F."/>
            <person name="Oliveira U."/>
            <person name="Santos F.R."/>
            <person name="Vidigal T.H.D.A."/>
            <person name="Brescovit A.D."/>
            <person name="Santos A.J."/>
        </authorList>
    </citation>
    <scope>NUCLEOTIDE SEQUENCE</scope>
    <source>
        <tissue evidence="2">Shoot tissue taken approximately 20 cm above the soil surface</tissue>
    </source>
</reference>
<dbReference type="EMBL" id="GBRH01278616">
    <property type="protein sequence ID" value="JAD19279.1"/>
    <property type="molecule type" value="Transcribed_RNA"/>
</dbReference>
<keyword evidence="1" id="KW-1133">Transmembrane helix</keyword>
<feature type="transmembrane region" description="Helical" evidence="1">
    <location>
        <begin position="6"/>
        <end position="28"/>
    </location>
</feature>
<dbReference type="AlphaFoldDB" id="A0A0A8XZ56"/>
<accession>A0A0A8XZ56</accession>
<keyword evidence="1" id="KW-0472">Membrane</keyword>
<evidence type="ECO:0000256" key="1">
    <source>
        <dbReference type="SAM" id="Phobius"/>
    </source>
</evidence>
<evidence type="ECO:0000313" key="2">
    <source>
        <dbReference type="EMBL" id="JAD19279.1"/>
    </source>
</evidence>
<keyword evidence="1" id="KW-0812">Transmembrane</keyword>
<name>A0A0A8XZ56_ARUDO</name>
<reference evidence="2" key="2">
    <citation type="journal article" date="2015" name="Data Brief">
        <title>Shoot transcriptome of the giant reed, Arundo donax.</title>
        <authorList>
            <person name="Barrero R.A."/>
            <person name="Guerrero F.D."/>
            <person name="Moolhuijzen P."/>
            <person name="Goolsby J.A."/>
            <person name="Tidwell J."/>
            <person name="Bellgard S.E."/>
            <person name="Bellgard M.I."/>
        </authorList>
    </citation>
    <scope>NUCLEOTIDE SEQUENCE</scope>
    <source>
        <tissue evidence="2">Shoot tissue taken approximately 20 cm above the soil surface</tissue>
    </source>
</reference>